<organism evidence="7 8">
    <name type="scientific">Allacma fusca</name>
    <dbReference type="NCBI Taxonomy" id="39272"/>
    <lineage>
        <taxon>Eukaryota</taxon>
        <taxon>Metazoa</taxon>
        <taxon>Ecdysozoa</taxon>
        <taxon>Arthropoda</taxon>
        <taxon>Hexapoda</taxon>
        <taxon>Collembola</taxon>
        <taxon>Symphypleona</taxon>
        <taxon>Sminthuridae</taxon>
        <taxon>Allacma</taxon>
    </lineage>
</organism>
<comment type="subunit">
    <text evidence="1">Homodimer; disulfide-linked.</text>
</comment>
<dbReference type="OrthoDB" id="6594799at2759"/>
<dbReference type="GO" id="GO:0005121">
    <property type="term" value="F:Toll binding"/>
    <property type="evidence" value="ECO:0007669"/>
    <property type="project" value="TreeGrafter"/>
</dbReference>
<accession>A0A8J2NSK2</accession>
<dbReference type="InterPro" id="IPR032104">
    <property type="entry name" value="Spaetzle"/>
</dbReference>
<feature type="compositionally biased region" description="Low complexity" evidence="5">
    <location>
        <begin position="163"/>
        <end position="180"/>
    </location>
</feature>
<feature type="compositionally biased region" description="Polar residues" evidence="5">
    <location>
        <begin position="196"/>
        <end position="209"/>
    </location>
</feature>
<dbReference type="PANTHER" id="PTHR23199:SF5">
    <property type="entry name" value="PROTEIN SPAETZLE 4"/>
    <property type="match status" value="1"/>
</dbReference>
<dbReference type="GO" id="GO:0005576">
    <property type="term" value="C:extracellular region"/>
    <property type="evidence" value="ECO:0007669"/>
    <property type="project" value="TreeGrafter"/>
</dbReference>
<keyword evidence="8" id="KW-1185">Reference proteome</keyword>
<keyword evidence="2" id="KW-0732">Signal</keyword>
<dbReference type="Pfam" id="PF16077">
    <property type="entry name" value="Spaetzle"/>
    <property type="match status" value="1"/>
</dbReference>
<protein>
    <recommendedName>
        <fullName evidence="6">Spaetzle domain-containing protein</fullName>
    </recommendedName>
</protein>
<name>A0A8J2NSK2_9HEXA</name>
<dbReference type="GO" id="GO:0045087">
    <property type="term" value="P:innate immune response"/>
    <property type="evidence" value="ECO:0007669"/>
    <property type="project" value="TreeGrafter"/>
</dbReference>
<feature type="domain" description="Spaetzle" evidence="6">
    <location>
        <begin position="278"/>
        <end position="368"/>
    </location>
</feature>
<evidence type="ECO:0000256" key="3">
    <source>
        <dbReference type="ARBA" id="ARBA00023157"/>
    </source>
</evidence>
<evidence type="ECO:0000259" key="6">
    <source>
        <dbReference type="Pfam" id="PF16077"/>
    </source>
</evidence>
<gene>
    <name evidence="7" type="ORF">AFUS01_LOCUS8860</name>
</gene>
<dbReference type="EMBL" id="CAJVCH010062285">
    <property type="protein sequence ID" value="CAG7719538.1"/>
    <property type="molecule type" value="Genomic_DNA"/>
</dbReference>
<evidence type="ECO:0000256" key="2">
    <source>
        <dbReference type="ARBA" id="ARBA00022729"/>
    </source>
</evidence>
<dbReference type="Proteomes" id="UP000708208">
    <property type="component" value="Unassembled WGS sequence"/>
</dbReference>
<sequence>MVTARERLDFFLVAIIFVGHSFGNEYMMTCSRPIVSKTPRLLKLDLGLPCDLSRESWCNLPGDKYPWHAVRSFVFENQGLMRRMYGEVRQLSVLRMEFNGNSIDENNSVGREFDELFKPVNPTTTSTSPPLVTQFSTESPTTPDSSRTTKVPNNESPDSPDKTVSSPLSVSSTSDVVTGSPLKYKSSDDGYPSDPPVSTTDGSGLTEGTTIFDPRISDDETDVGVTTEAVQHILFQDAEKATTVKSRTTTEEAEVDVDSAAAADAPQQIHRSDIKGVNACPVKEEVVAPYWANNTRGEVLALLNLYPFEQYIHWEKCTFEHRQMYCREGCRCEQQYRLHRLLAFDPTNECRGIFSDWFRFPSCCVCKCYLTSSDLAQERFSFNRSPRLDDSDVPDVNGVDDSHFYYKSTGYNSRQPR</sequence>
<evidence type="ECO:0000256" key="5">
    <source>
        <dbReference type="SAM" id="MobiDB-lite"/>
    </source>
</evidence>
<reference evidence="7" key="1">
    <citation type="submission" date="2021-06" db="EMBL/GenBank/DDBJ databases">
        <authorList>
            <person name="Hodson N. C."/>
            <person name="Mongue J. A."/>
            <person name="Jaron S. K."/>
        </authorList>
    </citation>
    <scope>NUCLEOTIDE SEQUENCE</scope>
</reference>
<evidence type="ECO:0000313" key="8">
    <source>
        <dbReference type="Proteomes" id="UP000708208"/>
    </source>
</evidence>
<dbReference type="FunFam" id="2.10.90.10:FF:000018">
    <property type="entry name" value="Spatzle 4"/>
    <property type="match status" value="1"/>
</dbReference>
<evidence type="ECO:0000256" key="4">
    <source>
        <dbReference type="ARBA" id="ARBA00023180"/>
    </source>
</evidence>
<feature type="compositionally biased region" description="Polar residues" evidence="5">
    <location>
        <begin position="131"/>
        <end position="157"/>
    </location>
</feature>
<dbReference type="PANTHER" id="PTHR23199">
    <property type="entry name" value="NEUROTROPHIN 1-RELATED"/>
    <property type="match status" value="1"/>
</dbReference>
<proteinExistence type="predicted"/>
<dbReference type="AlphaFoldDB" id="A0A8J2NSK2"/>
<evidence type="ECO:0000313" key="7">
    <source>
        <dbReference type="EMBL" id="CAG7719538.1"/>
    </source>
</evidence>
<feature type="region of interest" description="Disordered" evidence="5">
    <location>
        <begin position="243"/>
        <end position="266"/>
    </location>
</feature>
<comment type="caution">
    <text evidence="7">The sequence shown here is derived from an EMBL/GenBank/DDBJ whole genome shotgun (WGS) entry which is preliminary data.</text>
</comment>
<keyword evidence="3" id="KW-1015">Disulfide bond</keyword>
<evidence type="ECO:0000256" key="1">
    <source>
        <dbReference type="ARBA" id="ARBA00011748"/>
    </source>
</evidence>
<dbReference type="GO" id="GO:0021556">
    <property type="term" value="P:central nervous system formation"/>
    <property type="evidence" value="ECO:0007669"/>
    <property type="project" value="TreeGrafter"/>
</dbReference>
<dbReference type="InterPro" id="IPR052444">
    <property type="entry name" value="Spz/Toll_ligand-like"/>
</dbReference>
<keyword evidence="4" id="KW-0325">Glycoprotein</keyword>
<dbReference type="GO" id="GO:0008083">
    <property type="term" value="F:growth factor activity"/>
    <property type="evidence" value="ECO:0007669"/>
    <property type="project" value="TreeGrafter"/>
</dbReference>
<feature type="region of interest" description="Disordered" evidence="5">
    <location>
        <begin position="118"/>
        <end position="219"/>
    </location>
</feature>